<dbReference type="GO" id="GO:0031047">
    <property type="term" value="P:regulatory ncRNA-mediated gene silencing"/>
    <property type="evidence" value="ECO:0007669"/>
    <property type="project" value="UniProtKB-KW"/>
</dbReference>
<feature type="region of interest" description="Disordered" evidence="1">
    <location>
        <begin position="1"/>
        <end position="54"/>
    </location>
</feature>
<gene>
    <name evidence="3" type="primary">SHL2_2</name>
    <name evidence="3" type="ORF">Zm00014a_024139</name>
</gene>
<organism evidence="3">
    <name type="scientific">Zea mays</name>
    <name type="common">Maize</name>
    <dbReference type="NCBI Taxonomy" id="4577"/>
    <lineage>
        <taxon>Eukaryota</taxon>
        <taxon>Viridiplantae</taxon>
        <taxon>Streptophyta</taxon>
        <taxon>Embryophyta</taxon>
        <taxon>Tracheophyta</taxon>
        <taxon>Spermatophyta</taxon>
        <taxon>Magnoliopsida</taxon>
        <taxon>Liliopsida</taxon>
        <taxon>Poales</taxon>
        <taxon>Poaceae</taxon>
        <taxon>PACMAD clade</taxon>
        <taxon>Panicoideae</taxon>
        <taxon>Andropogonodae</taxon>
        <taxon>Andropogoneae</taxon>
        <taxon>Tripsacinae</taxon>
        <taxon>Zea</taxon>
    </lineage>
</organism>
<accession>A0A3L6DHH9</accession>
<feature type="domain" description="Rab-GAP TBC" evidence="2">
    <location>
        <begin position="1139"/>
        <end position="1432"/>
    </location>
</feature>
<dbReference type="Pfam" id="PF26252">
    <property type="entry name" value="RdRP_helical"/>
    <property type="match status" value="1"/>
</dbReference>
<dbReference type="SMART" id="SM00164">
    <property type="entry name" value="TBC"/>
    <property type="match status" value="1"/>
</dbReference>
<name>A0A3L6DHH9_MAIZE</name>
<protein>
    <submittedName>
        <fullName evidence="3">Putative RNA-dependent RNA polymerase SHL2</fullName>
    </submittedName>
</protein>
<dbReference type="ExpressionAtlas" id="A0A3L6DHH9">
    <property type="expression patterns" value="baseline and differential"/>
</dbReference>
<keyword evidence="3" id="KW-0548">Nucleotidyltransferase</keyword>
<dbReference type="InterPro" id="IPR057596">
    <property type="entry name" value="RDRP_core"/>
</dbReference>
<dbReference type="PANTHER" id="PTHR23079:SF24">
    <property type="entry name" value="RNA-DEPENDENT RNA POLYMERASE"/>
    <property type="match status" value="1"/>
</dbReference>
<dbReference type="InterPro" id="IPR035969">
    <property type="entry name" value="Rab-GAP_TBC_sf"/>
</dbReference>
<keyword evidence="3" id="KW-0808">Transferase</keyword>
<dbReference type="GO" id="GO:0003968">
    <property type="term" value="F:RNA-directed RNA polymerase activity"/>
    <property type="evidence" value="ECO:0007669"/>
    <property type="project" value="UniProtKB-KW"/>
</dbReference>
<dbReference type="Pfam" id="PF24577">
    <property type="entry name" value="RDR6_2nd"/>
    <property type="match status" value="1"/>
</dbReference>
<dbReference type="Proteomes" id="UP000251960">
    <property type="component" value="Chromosome 9"/>
</dbReference>
<dbReference type="Pfam" id="PF00566">
    <property type="entry name" value="RabGAP-TBC"/>
    <property type="match status" value="1"/>
</dbReference>
<evidence type="ECO:0000259" key="2">
    <source>
        <dbReference type="PROSITE" id="PS50086"/>
    </source>
</evidence>
<dbReference type="FunFam" id="1.10.472.80:FF:000034">
    <property type="entry name" value="TBC1 domain family member 5"/>
    <property type="match status" value="1"/>
</dbReference>
<dbReference type="Gene3D" id="1.10.472.80">
    <property type="entry name" value="Ypt/Rab-GAP domain of gyp1p, domain 3"/>
    <property type="match status" value="1"/>
</dbReference>
<feature type="compositionally biased region" description="Basic residues" evidence="1">
    <location>
        <begin position="31"/>
        <end position="40"/>
    </location>
</feature>
<proteinExistence type="predicted"/>
<evidence type="ECO:0000313" key="3">
    <source>
        <dbReference type="EMBL" id="PWZ07657.1"/>
    </source>
</evidence>
<evidence type="ECO:0000256" key="1">
    <source>
        <dbReference type="SAM" id="MobiDB-lite"/>
    </source>
</evidence>
<dbReference type="PROSITE" id="PS50086">
    <property type="entry name" value="TBC_RABGAP"/>
    <property type="match status" value="1"/>
</dbReference>
<dbReference type="InterPro" id="IPR007855">
    <property type="entry name" value="RDRP"/>
</dbReference>
<keyword evidence="3" id="KW-0696">RNA-directed RNA polymerase</keyword>
<dbReference type="InterPro" id="IPR057297">
    <property type="entry name" value="RDR6-like_2nd"/>
</dbReference>
<dbReference type="EMBL" id="NCVQ01000010">
    <property type="protein sequence ID" value="PWZ07657.1"/>
    <property type="molecule type" value="Genomic_DNA"/>
</dbReference>
<dbReference type="Pfam" id="PF24572">
    <property type="entry name" value="RBD_RDR6"/>
    <property type="match status" value="1"/>
</dbReference>
<dbReference type="InterPro" id="IPR058751">
    <property type="entry name" value="RDRP_helical"/>
</dbReference>
<feature type="compositionally biased region" description="Basic residues" evidence="1">
    <location>
        <begin position="14"/>
        <end position="23"/>
    </location>
</feature>
<dbReference type="Pfam" id="PF05183">
    <property type="entry name" value="RdRP"/>
    <property type="match status" value="1"/>
</dbReference>
<dbReference type="PANTHER" id="PTHR23079">
    <property type="entry name" value="RNA-DEPENDENT RNA POLYMERASE"/>
    <property type="match status" value="1"/>
</dbReference>
<dbReference type="InterPro" id="IPR057298">
    <property type="entry name" value="RDR6-like_RBD"/>
</dbReference>
<dbReference type="SUPFAM" id="SSF47923">
    <property type="entry name" value="Ypt/Rab-GAP domain of gyp1p"/>
    <property type="match status" value="1"/>
</dbReference>
<sequence length="1833" mass="204688">MARSRTRSPESTRRLAHRHRAIKPSKSNQQHPHHERRRTAGLRPPGHNFAEEWPTGPATRAILTGFDAGLSARGLADELERVAGTVWRCRIKTSVTPPESYPDFQLSVHTAAAVFHQDEPPRDGRVAPHAFVHFEHRNAADRAGDFFTTRILAQSRHLVHGHAARRRDGVTDAAKPMLFPDSRIEIGDVVAPDTFLVAWRGTDDSASALDFVVDPSGGSCRLLFARYTAFTCPDRRRPAALLCCDVKLEFALAHVAEALAFQADDSLVLRLSAAPLVYYRTSGDDVHGRVPFQLVDADDDPWIRTTDVTRSGAIGRCLAYRVSFAVQFWPTMRVALECMQRQGVPVHVRDRRCRGFTVLEEAGLVQPMRDAFFSPRHDDDAGAGLRFPVLYLVNVLMHNGVVNPHQMTPEFFGLLMRTREDVNVAALTELFGAKLGVCDNPCWRLKNAQDRAAKNLDLVCRSSSRRRKASDCDAEVRRLIVTPTREYCMPPQVERSNRVIRHYHELSDRFLRVTFTDEGMLPLNPNALTLRAVPSTSTPSTSRQMTSVYRRVQTALTEGLIMCGRRYSFLAFSASQLKQKSAWFFAEDGATMVAGIKEWMGQFPIRNPAKHAARMGLCFTSSYATVTMQPGEVDEDLEDVTRNGYNFSDGIGVITEDLALEVAEMLPLADRFAPSAYQIRYAGFKGVVAVWPPGPGQEDRGTRRMSLRPSMRKFQSTHTVLEVVSWTKFQPAFLNRQIITLLTTLGVPDDAFWQLQEAMLGKLRRVLSDSDVAYEVVTNSCPEQGSTAGLMLGAGFAPATEPHLRAMLLAICTSQMQGLLNKTWIFVPKGRWLMGCLDEFGILEQGQCFLRVSTPSLGSRCVNRSSIFPSEYKGDADAQVITGTVVMAKNPCLHPGDVRILEAVDVPDLYHLVDCFVFPKKGERPHADEASGSDLDGDVYFVTWDESLVPPGRKSCTPMDYSSAKTKQLPRDVHQQDTIDFYLESMVYDNLGRICNAHAAHADRSDDGAMDPKCIELARLASIAVDSAKTGEIVRMPPALSPKEYPDFMGKEDTISYRSEKILGRLYRCLYEARLNALLDQYDVRSEAELVTGEIWSLAGCSKKYLHQLKERINYAYSKLHQEFRSIFESIDASTDNKNLAYEMKASAWYQVTYHPEIIRSREPGDEDAPTRLSFAWIAVDYLAQIKMKRHLEMEVEEGRYANLRRRLLIDPHLSKDEEGAPDLIVENPLSQSPGMHELLAPLLYVLHADVQHFRQVRDLHEELLGDDFDGQTFPDRSKLNRSDRKNSVEGRTGKIRSLADLDPDTRDLFLINDAYGAEGELGIILSEKFMEHDAYSMFENLMNGAQGVVAITDFYSLSSAPESSMGLTPVREASSAIYHLLASVDSSLHSHLVELGVEPQYFALRWLRVLFGREFSLDSLLFIWDEIFSSPNHSYCTDIRSRADYQFKVLCSPRGALILSMAVSMMLHLRSSLLGSEHATSCLVRLLNFPEDIDLKSLIEKAKLLQSFALEANLPSSSSRGSSLLSTPNYWEETWKILQPSMDQKGGGVLKMKGRGFLRRSLSSTESNVSRSKAANFENNDMTSTRQSTTDEFHNADVVPAELITSVPHMLIEKQKHHVGKGTAETIGSNSKNGCETGQHDGYCSTSGEIRDPLGAASGYLSRSSSITLSCGTEYDHDTHHLEEPCDPCDDRVVNEPDPLSVHNTRTDEAATTDRTSGIVDTYPVRQRRLCSVDGKLKIKTRNATSAKGDEKETLAICSISNVADKELSRTLRSLGESMVENIQDIELLLKPNSLSTSVEKLEEAIPGSTEQAKAVAALKELRKISDLLRQI</sequence>
<reference evidence="3" key="1">
    <citation type="journal article" date="2018" name="Nat. Genet.">
        <title>Extensive intraspecific gene order and gene structural variations between Mo17 and other maize genomes.</title>
        <authorList>
            <person name="Sun S."/>
            <person name="Zhou Y."/>
            <person name="Chen J."/>
            <person name="Shi J."/>
            <person name="Zhao H."/>
            <person name="Zhao H."/>
            <person name="Song W."/>
            <person name="Zhang M."/>
            <person name="Cui Y."/>
            <person name="Dong X."/>
            <person name="Liu H."/>
            <person name="Ma X."/>
            <person name="Jiao Y."/>
            <person name="Wang B."/>
            <person name="Wei X."/>
            <person name="Stein J.C."/>
            <person name="Glaubitz J.C."/>
            <person name="Lu F."/>
            <person name="Yu G."/>
            <person name="Liang C."/>
            <person name="Fengler K."/>
            <person name="Li B."/>
            <person name="Rafalski A."/>
            <person name="Schnable P.S."/>
            <person name="Ware D.H."/>
            <person name="Buckler E.S."/>
            <person name="Lai J."/>
        </authorList>
    </citation>
    <scope>NUCLEOTIDE SEQUENCE [LARGE SCALE GENOMIC DNA]</scope>
    <source>
        <tissue evidence="3">Seedling</tissue>
    </source>
</reference>
<dbReference type="InterPro" id="IPR000195">
    <property type="entry name" value="Rab-GAP-TBC_dom"/>
</dbReference>
<comment type="caution">
    <text evidence="3">The sequence shown here is derived from an EMBL/GenBank/DDBJ whole genome shotgun (WGS) entry which is preliminary data.</text>
</comment>
<dbReference type="GO" id="GO:0003723">
    <property type="term" value="F:RNA binding"/>
    <property type="evidence" value="ECO:0007669"/>
    <property type="project" value="UniProtKB-KW"/>
</dbReference>